<keyword evidence="1" id="KW-1133">Transmembrane helix</keyword>
<evidence type="ECO:0000313" key="2">
    <source>
        <dbReference type="EMBL" id="SFD38771.1"/>
    </source>
</evidence>
<sequence>MINSKIKICRMILIFCIIIPILFLLFKILYRNDYKSISYSIIPILISVTGLISSYSSSKHKKY</sequence>
<name>A0A1I1RWZ0_9CLOT</name>
<dbReference type="EMBL" id="FOMG01000040">
    <property type="protein sequence ID" value="SFD38771.1"/>
    <property type="molecule type" value="Genomic_DNA"/>
</dbReference>
<proteinExistence type="predicted"/>
<organism evidence="2 3">
    <name type="scientific">Clostridium uliginosum</name>
    <dbReference type="NCBI Taxonomy" id="119641"/>
    <lineage>
        <taxon>Bacteria</taxon>
        <taxon>Bacillati</taxon>
        <taxon>Bacillota</taxon>
        <taxon>Clostridia</taxon>
        <taxon>Eubacteriales</taxon>
        <taxon>Clostridiaceae</taxon>
        <taxon>Clostridium</taxon>
    </lineage>
</organism>
<keyword evidence="1" id="KW-0472">Membrane</keyword>
<dbReference type="AlphaFoldDB" id="A0A1I1RWZ0"/>
<feature type="transmembrane region" description="Helical" evidence="1">
    <location>
        <begin position="12"/>
        <end position="30"/>
    </location>
</feature>
<keyword evidence="3" id="KW-1185">Reference proteome</keyword>
<accession>A0A1I1RWZ0</accession>
<keyword evidence="1" id="KW-0812">Transmembrane</keyword>
<reference evidence="2 3" key="1">
    <citation type="submission" date="2016-10" db="EMBL/GenBank/DDBJ databases">
        <authorList>
            <person name="de Groot N.N."/>
        </authorList>
    </citation>
    <scope>NUCLEOTIDE SEQUENCE [LARGE SCALE GENOMIC DNA]</scope>
    <source>
        <strain evidence="2 3">DSM 12992</strain>
    </source>
</reference>
<feature type="transmembrane region" description="Helical" evidence="1">
    <location>
        <begin position="36"/>
        <end position="55"/>
    </location>
</feature>
<gene>
    <name evidence="2" type="ORF">SAMN05421842_1405</name>
</gene>
<dbReference type="RefSeq" id="WP_090094300.1">
    <property type="nucleotide sequence ID" value="NZ_FOMG01000040.1"/>
</dbReference>
<protein>
    <submittedName>
        <fullName evidence="2">Uncharacterized protein</fullName>
    </submittedName>
</protein>
<dbReference type="Proteomes" id="UP000199263">
    <property type="component" value="Unassembled WGS sequence"/>
</dbReference>
<evidence type="ECO:0000313" key="3">
    <source>
        <dbReference type="Proteomes" id="UP000199263"/>
    </source>
</evidence>
<evidence type="ECO:0000256" key="1">
    <source>
        <dbReference type="SAM" id="Phobius"/>
    </source>
</evidence>